<dbReference type="OrthoDB" id="1433107at2"/>
<dbReference type="RefSeq" id="WP_128391224.1">
    <property type="nucleotide sequence ID" value="NZ_SBII01000015.1"/>
</dbReference>
<comment type="caution">
    <text evidence="1">The sequence shown here is derived from an EMBL/GenBank/DDBJ whole genome shotgun (WGS) entry which is preliminary data.</text>
</comment>
<protein>
    <submittedName>
        <fullName evidence="1">Uncharacterized protein</fullName>
    </submittedName>
</protein>
<dbReference type="Proteomes" id="UP000287527">
    <property type="component" value="Unassembled WGS sequence"/>
</dbReference>
<evidence type="ECO:0000313" key="2">
    <source>
        <dbReference type="Proteomes" id="UP000287527"/>
    </source>
</evidence>
<keyword evidence="2" id="KW-1185">Reference proteome</keyword>
<evidence type="ECO:0000313" key="1">
    <source>
        <dbReference type="EMBL" id="RWW91957.1"/>
    </source>
</evidence>
<proteinExistence type="predicted"/>
<dbReference type="EMBL" id="SBII01000015">
    <property type="protein sequence ID" value="RWW91957.1"/>
    <property type="molecule type" value="Genomic_DNA"/>
</dbReference>
<sequence length="94" mass="10336">MVPQGITEANLDIKAQHINEIESIAGWGINKYILNGIGFYPDLKSAPGDLDFFEPKEFFGAGGFTVRATIISQKLCLLLVKNKVKGLSYEPMTC</sequence>
<dbReference type="AlphaFoldDB" id="A0A3S3RD79"/>
<reference evidence="1 2" key="1">
    <citation type="submission" date="2019-01" db="EMBL/GenBank/DDBJ databases">
        <title>Flavobacterium sp. nov.,isolated from freshwater.</title>
        <authorList>
            <person name="Zhang R."/>
            <person name="Du Z.-J."/>
        </authorList>
    </citation>
    <scope>NUCLEOTIDE SEQUENCE [LARGE SCALE GENOMIC DNA]</scope>
    <source>
        <strain evidence="1 2">1E403</strain>
    </source>
</reference>
<name>A0A3S3RD79_9FLAO</name>
<organism evidence="1 2">
    <name type="scientific">Flavobacterium cerinum</name>
    <dbReference type="NCBI Taxonomy" id="2502784"/>
    <lineage>
        <taxon>Bacteria</taxon>
        <taxon>Pseudomonadati</taxon>
        <taxon>Bacteroidota</taxon>
        <taxon>Flavobacteriia</taxon>
        <taxon>Flavobacteriales</taxon>
        <taxon>Flavobacteriaceae</taxon>
        <taxon>Flavobacterium</taxon>
    </lineage>
</organism>
<gene>
    <name evidence="1" type="ORF">EPI11_17165</name>
</gene>
<accession>A0A3S3RD79</accession>